<dbReference type="EMBL" id="ADLN01000038">
    <property type="protein sequence ID" value="EHI60008.1"/>
    <property type="molecule type" value="Genomic_DNA"/>
</dbReference>
<dbReference type="AlphaFoldDB" id="G5IER5"/>
<protein>
    <recommendedName>
        <fullName evidence="4">YbbR-like protein</fullName>
    </recommendedName>
</protein>
<dbReference type="PANTHER" id="PTHR37804:SF1">
    <property type="entry name" value="CDAA REGULATORY PROTEIN CDAR"/>
    <property type="match status" value="1"/>
</dbReference>
<accession>G5IER5</accession>
<dbReference type="Gene3D" id="2.170.120.30">
    <property type="match status" value="2"/>
</dbReference>
<dbReference type="RefSeq" id="WP_006779972.1">
    <property type="nucleotide sequence ID" value="NZ_CP040506.1"/>
</dbReference>
<feature type="region of interest" description="Disordered" evidence="1">
    <location>
        <begin position="411"/>
        <end position="448"/>
    </location>
</feature>
<organism evidence="2 3">
    <name type="scientific">Hungatella hathewayi WAL-18680</name>
    <dbReference type="NCBI Taxonomy" id="742737"/>
    <lineage>
        <taxon>Bacteria</taxon>
        <taxon>Bacillati</taxon>
        <taxon>Bacillota</taxon>
        <taxon>Clostridia</taxon>
        <taxon>Lachnospirales</taxon>
        <taxon>Lachnospiraceae</taxon>
        <taxon>Hungatella</taxon>
    </lineage>
</organism>
<reference evidence="2 3" key="1">
    <citation type="submission" date="2011-08" db="EMBL/GenBank/DDBJ databases">
        <title>The Genome Sequence of Clostridium hathewayi WAL-18680.</title>
        <authorList>
            <consortium name="The Broad Institute Genome Sequencing Platform"/>
            <person name="Earl A."/>
            <person name="Ward D."/>
            <person name="Feldgarden M."/>
            <person name="Gevers D."/>
            <person name="Finegold S.M."/>
            <person name="Summanen P.H."/>
            <person name="Molitoris D.R."/>
            <person name="Song M."/>
            <person name="Daigneault M."/>
            <person name="Allen-Vercoe E."/>
            <person name="Young S.K."/>
            <person name="Zeng Q."/>
            <person name="Gargeya S."/>
            <person name="Fitzgerald M."/>
            <person name="Haas B."/>
            <person name="Abouelleil A."/>
            <person name="Alvarado L."/>
            <person name="Arachchi H.M."/>
            <person name="Berlin A."/>
            <person name="Brown A."/>
            <person name="Chapman S.B."/>
            <person name="Chen Z."/>
            <person name="Dunbar C."/>
            <person name="Freedman E."/>
            <person name="Gearin G."/>
            <person name="Gellesch M."/>
            <person name="Goldberg J."/>
            <person name="Griggs A."/>
            <person name="Gujja S."/>
            <person name="Heiman D."/>
            <person name="Howarth C."/>
            <person name="Larson L."/>
            <person name="Lui A."/>
            <person name="MacDonald P.J.P."/>
            <person name="Montmayeur A."/>
            <person name="Murphy C."/>
            <person name="Neiman D."/>
            <person name="Pearson M."/>
            <person name="Priest M."/>
            <person name="Roberts A."/>
            <person name="Saif S."/>
            <person name="Shea T."/>
            <person name="Shenoy N."/>
            <person name="Sisk P."/>
            <person name="Stolte C."/>
            <person name="Sykes S."/>
            <person name="Wortman J."/>
            <person name="Nusbaum C."/>
            <person name="Birren B."/>
        </authorList>
    </citation>
    <scope>NUCLEOTIDE SEQUENCE [LARGE SCALE GENOMIC DNA]</scope>
    <source>
        <strain evidence="2 3">WAL-18680</strain>
    </source>
</reference>
<feature type="compositionally biased region" description="Basic and acidic residues" evidence="1">
    <location>
        <begin position="425"/>
        <end position="448"/>
    </location>
</feature>
<dbReference type="Gene3D" id="2.170.120.40">
    <property type="entry name" value="YbbR-like domain"/>
    <property type="match status" value="2"/>
</dbReference>
<sequence length="448" mass="48277">MKERLTNNLGLKVLAIFLAFFLWLIVSNVSNPVKQDSKEVVVDIINKEVLAESNLTYEVVGKSSVTVYYDVHTLDAYKISSSDFYAYADLSELYDVTGSIPVKIDIVNNKGLISGTPATKPGVIQIKTEEIQEKPFELWVHNKAGAPADGYATGEITLTPRVIYATGPVSSIGQINSIGVDITIDSEATGDYTATTTPVFYDANGNSLNMGSDVTLNTTEITYRVTVLKVKELGLDFQVRGNVADGYRFTGVDCDVKSVSVEGMKSALASLSTLVIPSEYLNLDGATSDVVVQVNLAELLPEEVTIAGNEEVMATVTLRVEPLEIRGFKVELTDAELTGASDELKYEFNVASVQVDIEGLSEDLDALNERDLKPVIDVSHMAEGEHRGTLALTPGPGFEVINTEGFEITVTAKDPANSSTSPNDVTKDSGDSTKETTKESTKETTKAS</sequence>
<evidence type="ECO:0000256" key="1">
    <source>
        <dbReference type="SAM" id="MobiDB-lite"/>
    </source>
</evidence>
<name>G5IER5_9FIRM</name>
<dbReference type="InterPro" id="IPR012505">
    <property type="entry name" value="YbbR"/>
</dbReference>
<evidence type="ECO:0000313" key="3">
    <source>
        <dbReference type="Proteomes" id="UP000005384"/>
    </source>
</evidence>
<dbReference type="Proteomes" id="UP000005384">
    <property type="component" value="Unassembled WGS sequence"/>
</dbReference>
<keyword evidence="3" id="KW-1185">Reference proteome</keyword>
<dbReference type="HOGENOM" id="CLU_039811_4_0_9"/>
<evidence type="ECO:0000313" key="2">
    <source>
        <dbReference type="EMBL" id="EHI60008.1"/>
    </source>
</evidence>
<gene>
    <name evidence="2" type="ORF">HMPREF9473_01992</name>
</gene>
<dbReference type="Pfam" id="PF07949">
    <property type="entry name" value="YbbR"/>
    <property type="match status" value="1"/>
</dbReference>
<dbReference type="PANTHER" id="PTHR37804">
    <property type="entry name" value="CDAA REGULATORY PROTEIN CDAR"/>
    <property type="match status" value="1"/>
</dbReference>
<comment type="caution">
    <text evidence="2">The sequence shown here is derived from an EMBL/GenBank/DDBJ whole genome shotgun (WGS) entry which is preliminary data.</text>
</comment>
<dbReference type="InterPro" id="IPR053154">
    <property type="entry name" value="c-di-AMP_regulator"/>
</dbReference>
<proteinExistence type="predicted"/>
<dbReference type="PATRIC" id="fig|742737.3.peg.2016"/>
<evidence type="ECO:0008006" key="4">
    <source>
        <dbReference type="Google" id="ProtNLM"/>
    </source>
</evidence>